<organism evidence="3 4">
    <name type="scientific">Rotaria sordida</name>
    <dbReference type="NCBI Taxonomy" id="392033"/>
    <lineage>
        <taxon>Eukaryota</taxon>
        <taxon>Metazoa</taxon>
        <taxon>Spiralia</taxon>
        <taxon>Gnathifera</taxon>
        <taxon>Rotifera</taxon>
        <taxon>Eurotatoria</taxon>
        <taxon>Bdelloidea</taxon>
        <taxon>Philodinida</taxon>
        <taxon>Philodinidae</taxon>
        <taxon>Rotaria</taxon>
    </lineage>
</organism>
<sequence>MSSSTLIPDRVLIVDKRLVPIDFEQFHFIQFSHPRTKQEQSYAIDHQSKTIFELVQCTRSYSSWFINDQHVLPDGSLYIITPINLIFLLLPSLWCHARTKFIPLTIIINDSFKQFELGDDFIIEKLRSICDIDNEKNLIKLNEENLIIWLRDRIDRLKNYVQDEEHAFDLVCEYLSDDIVEQCQQELKLHGNIRYDIPIGQKAPSVITTTTTTTITKKKINVECTHYLLKKHGLLQSKDKIKFSTNDHDLSEATITHAKQVLYEHYLNTSQSSALHEFHQIQNKSNCIFAKRARCSNAPHWLDNLSIEDNCERLLPSFILFCAFVKDISIDGYVIEIPHNHLTTTLEDFGQIFKQILRFLSDHDPAKRHCMNVSSSRIGQIGWVFEFDRVTFFITTFTPHYPETHPRYAHGSKNYCHILFQPELSFLRHDLPDDTPHTNWIEPITSRDKIRVAFRQHGREYPIRPTIYYPPSHDMIRPLSNDLEDIIEWWL</sequence>
<dbReference type="EMBL" id="CAJNOH010007177">
    <property type="protein sequence ID" value="CAF1451469.1"/>
    <property type="molecule type" value="Genomic_DNA"/>
</dbReference>
<dbReference type="Gene3D" id="1.10.20.120">
    <property type="match status" value="1"/>
</dbReference>
<evidence type="ECO:0000313" key="2">
    <source>
        <dbReference type="EMBL" id="CAF1451469.1"/>
    </source>
</evidence>
<feature type="domain" description="Rnh202 triple barrel" evidence="1">
    <location>
        <begin position="25"/>
        <end position="84"/>
    </location>
</feature>
<dbReference type="GO" id="GO:0032299">
    <property type="term" value="C:ribonuclease H2 complex"/>
    <property type="evidence" value="ECO:0007669"/>
    <property type="project" value="InterPro"/>
</dbReference>
<protein>
    <recommendedName>
        <fullName evidence="1">Rnh202 triple barrel domain-containing protein</fullName>
    </recommendedName>
</protein>
<gene>
    <name evidence="3" type="ORF">JXQ802_LOCUS54020</name>
    <name evidence="2" type="ORF">PYM288_LOCUS36567</name>
</gene>
<name>A0A816EFJ8_9BILA</name>
<dbReference type="InterPro" id="IPR041195">
    <property type="entry name" value="Rnh202_N"/>
</dbReference>
<dbReference type="Pfam" id="PF17745">
    <property type="entry name" value="Ydr279_N"/>
    <property type="match status" value="1"/>
</dbReference>
<dbReference type="GO" id="GO:0006401">
    <property type="term" value="P:RNA catabolic process"/>
    <property type="evidence" value="ECO:0007669"/>
    <property type="project" value="TreeGrafter"/>
</dbReference>
<evidence type="ECO:0000259" key="1">
    <source>
        <dbReference type="Pfam" id="PF17745"/>
    </source>
</evidence>
<dbReference type="GO" id="GO:0005654">
    <property type="term" value="C:nucleoplasm"/>
    <property type="evidence" value="ECO:0007669"/>
    <property type="project" value="TreeGrafter"/>
</dbReference>
<proteinExistence type="predicted"/>
<dbReference type="Proteomes" id="UP000663870">
    <property type="component" value="Unassembled WGS sequence"/>
</dbReference>
<keyword evidence="4" id="KW-1185">Reference proteome</keyword>
<evidence type="ECO:0000313" key="4">
    <source>
        <dbReference type="Proteomes" id="UP000663870"/>
    </source>
</evidence>
<dbReference type="Gene3D" id="2.20.25.530">
    <property type="match status" value="1"/>
</dbReference>
<dbReference type="InterPro" id="IPR040456">
    <property type="entry name" value="RNase_H2_suB"/>
</dbReference>
<reference evidence="3" key="1">
    <citation type="submission" date="2021-02" db="EMBL/GenBank/DDBJ databases">
        <authorList>
            <person name="Nowell W R."/>
        </authorList>
    </citation>
    <scope>NUCLEOTIDE SEQUENCE</scope>
</reference>
<dbReference type="PANTHER" id="PTHR13383">
    <property type="entry name" value="RIBONUCLEASE H2 SUBUNIT B"/>
    <property type="match status" value="1"/>
</dbReference>
<dbReference type="AlphaFoldDB" id="A0A816EFJ8"/>
<dbReference type="InterPro" id="IPR014988">
    <property type="entry name" value="Uncharacterised_YqcI/YcgG"/>
</dbReference>
<dbReference type="Proteomes" id="UP000663854">
    <property type="component" value="Unassembled WGS sequence"/>
</dbReference>
<accession>A0A816EFJ8</accession>
<dbReference type="EMBL" id="CAJNOL010010001">
    <property type="protein sequence ID" value="CAF1646914.1"/>
    <property type="molecule type" value="Genomic_DNA"/>
</dbReference>
<dbReference type="PANTHER" id="PTHR13383:SF11">
    <property type="entry name" value="RIBONUCLEASE H2 SUBUNIT B"/>
    <property type="match status" value="1"/>
</dbReference>
<evidence type="ECO:0000313" key="3">
    <source>
        <dbReference type="EMBL" id="CAF1646914.1"/>
    </source>
</evidence>
<comment type="caution">
    <text evidence="3">The sequence shown here is derived from an EMBL/GenBank/DDBJ whole genome shotgun (WGS) entry which is preliminary data.</text>
</comment>
<dbReference type="Pfam" id="PF08892">
    <property type="entry name" value="YqcI_YcgG"/>
    <property type="match status" value="1"/>
</dbReference>